<evidence type="ECO:0000313" key="3">
    <source>
        <dbReference type="EMBL" id="GLS91190.1"/>
    </source>
</evidence>
<dbReference type="EMBL" id="BSPQ01000010">
    <property type="protein sequence ID" value="GLS91190.1"/>
    <property type="molecule type" value="Genomic_DNA"/>
</dbReference>
<proteinExistence type="predicted"/>
<gene>
    <name evidence="3" type="ORF">GCM10007916_22590</name>
</gene>
<dbReference type="RefSeq" id="WP_284204315.1">
    <property type="nucleotide sequence ID" value="NZ_BSPQ01000010.1"/>
</dbReference>
<accession>A0ABQ6E1V6</accession>
<keyword evidence="4" id="KW-1185">Reference proteome</keyword>
<reference evidence="4" key="1">
    <citation type="journal article" date="2019" name="Int. J. Syst. Evol. Microbiol.">
        <title>The Global Catalogue of Microorganisms (GCM) 10K type strain sequencing project: providing services to taxonomists for standard genome sequencing and annotation.</title>
        <authorList>
            <consortium name="The Broad Institute Genomics Platform"/>
            <consortium name="The Broad Institute Genome Sequencing Center for Infectious Disease"/>
            <person name="Wu L."/>
            <person name="Ma J."/>
        </authorList>
    </citation>
    <scope>NUCLEOTIDE SEQUENCE [LARGE SCALE GENOMIC DNA]</scope>
    <source>
        <strain evidence="4">NBRC 103166</strain>
    </source>
</reference>
<dbReference type="Proteomes" id="UP001157353">
    <property type="component" value="Unassembled WGS sequence"/>
</dbReference>
<protein>
    <recommendedName>
        <fullName evidence="5">DUF3098 domain-containing protein</fullName>
    </recommendedName>
</protein>
<keyword evidence="2" id="KW-1133">Transmembrane helix</keyword>
<evidence type="ECO:0000256" key="2">
    <source>
        <dbReference type="SAM" id="Phobius"/>
    </source>
</evidence>
<evidence type="ECO:0000256" key="1">
    <source>
        <dbReference type="SAM" id="MobiDB-lite"/>
    </source>
</evidence>
<feature type="compositionally biased region" description="Basic residues" evidence="1">
    <location>
        <begin position="1"/>
        <end position="19"/>
    </location>
</feature>
<evidence type="ECO:0000313" key="4">
    <source>
        <dbReference type="Proteomes" id="UP001157353"/>
    </source>
</evidence>
<feature type="region of interest" description="Disordered" evidence="1">
    <location>
        <begin position="1"/>
        <end position="22"/>
    </location>
</feature>
<feature type="transmembrane region" description="Helical" evidence="2">
    <location>
        <begin position="60"/>
        <end position="80"/>
    </location>
</feature>
<organism evidence="3 4">
    <name type="scientific">Psychromonas marina</name>
    <dbReference type="NCBI Taxonomy" id="88364"/>
    <lineage>
        <taxon>Bacteria</taxon>
        <taxon>Pseudomonadati</taxon>
        <taxon>Pseudomonadota</taxon>
        <taxon>Gammaproteobacteria</taxon>
        <taxon>Alteromonadales</taxon>
        <taxon>Psychromonadaceae</taxon>
        <taxon>Psychromonas</taxon>
    </lineage>
</organism>
<keyword evidence="2" id="KW-0812">Transmembrane</keyword>
<name>A0ABQ6E1V6_9GAMM</name>
<comment type="caution">
    <text evidence="3">The sequence shown here is derived from an EMBL/GenBank/DDBJ whole genome shotgun (WGS) entry which is preliminary data.</text>
</comment>
<sequence length="86" mass="9521">MSAKKHKRKTVKHSQHMKKERATPSLLSRYPRLFLGSGMLLVLIAVLLLTVGYVSDARVGLSMMALFFGVVLVIFANSALPKANKH</sequence>
<keyword evidence="2" id="KW-0472">Membrane</keyword>
<evidence type="ECO:0008006" key="5">
    <source>
        <dbReference type="Google" id="ProtNLM"/>
    </source>
</evidence>
<feature type="transmembrane region" description="Helical" evidence="2">
    <location>
        <begin position="33"/>
        <end position="54"/>
    </location>
</feature>